<feature type="compositionally biased region" description="Acidic residues" evidence="1">
    <location>
        <begin position="1"/>
        <end position="10"/>
    </location>
</feature>
<evidence type="ECO:0000256" key="1">
    <source>
        <dbReference type="SAM" id="MobiDB-lite"/>
    </source>
</evidence>
<accession>A0A0G4IB92</accession>
<protein>
    <submittedName>
        <fullName evidence="2">Uncharacterized protein</fullName>
    </submittedName>
</protein>
<dbReference type="VEuPathDB" id="CryptoDB:Cvel_12795"/>
<evidence type="ECO:0000313" key="2">
    <source>
        <dbReference type="EMBL" id="CEM54469.1"/>
    </source>
</evidence>
<feature type="compositionally biased region" description="Basic and acidic residues" evidence="1">
    <location>
        <begin position="162"/>
        <end position="177"/>
    </location>
</feature>
<reference evidence="2" key="1">
    <citation type="submission" date="2014-11" db="EMBL/GenBank/DDBJ databases">
        <authorList>
            <person name="Otto D Thomas"/>
            <person name="Naeem Raeece"/>
        </authorList>
    </citation>
    <scope>NUCLEOTIDE SEQUENCE</scope>
</reference>
<proteinExistence type="predicted"/>
<dbReference type="EMBL" id="CDMZ01005790">
    <property type="protein sequence ID" value="CEM54469.1"/>
    <property type="molecule type" value="Genomic_DNA"/>
</dbReference>
<feature type="region of interest" description="Disordered" evidence="1">
    <location>
        <begin position="1"/>
        <end position="177"/>
    </location>
</feature>
<feature type="compositionally biased region" description="Basic and acidic residues" evidence="1">
    <location>
        <begin position="27"/>
        <end position="40"/>
    </location>
</feature>
<feature type="compositionally biased region" description="Polar residues" evidence="1">
    <location>
        <begin position="141"/>
        <end position="159"/>
    </location>
</feature>
<feature type="compositionally biased region" description="Low complexity" evidence="1">
    <location>
        <begin position="45"/>
        <end position="55"/>
    </location>
</feature>
<feature type="compositionally biased region" description="Basic and acidic residues" evidence="1">
    <location>
        <begin position="112"/>
        <end position="123"/>
    </location>
</feature>
<gene>
    <name evidence="2" type="ORF">Cvel_12795</name>
</gene>
<dbReference type="AlphaFoldDB" id="A0A0G4IB92"/>
<sequence>MLVDYDSDSDQEGKRTSENPPAAPAPQKDKEKDAAAQPEKKKVKLPSAASLLSKLPGGGVGGSSSGSSSSSSSVFASAPRGTAASPGTGTDLDAPMTDASMPAGAPFHNKRTASERDSGEKTPVDAATRGVSAFLPPQVRTGRQNISLEEGRSASSWNTAARGEKPKGSPEKDKKTS</sequence>
<organism evidence="2">
    <name type="scientific">Chromera velia CCMP2878</name>
    <dbReference type="NCBI Taxonomy" id="1169474"/>
    <lineage>
        <taxon>Eukaryota</taxon>
        <taxon>Sar</taxon>
        <taxon>Alveolata</taxon>
        <taxon>Colpodellida</taxon>
        <taxon>Chromeraceae</taxon>
        <taxon>Chromera</taxon>
    </lineage>
</organism>
<feature type="compositionally biased region" description="Low complexity" evidence="1">
    <location>
        <begin position="65"/>
        <end position="74"/>
    </location>
</feature>
<name>A0A0G4IB92_9ALVE</name>